<organism evidence="1">
    <name type="scientific">Candidatus Kentrum sp. MB</name>
    <dbReference type="NCBI Taxonomy" id="2138164"/>
    <lineage>
        <taxon>Bacteria</taxon>
        <taxon>Pseudomonadati</taxon>
        <taxon>Pseudomonadota</taxon>
        <taxon>Gammaproteobacteria</taxon>
        <taxon>Candidatus Kentrum</taxon>
    </lineage>
</organism>
<protein>
    <submittedName>
        <fullName evidence="1">Uncharacterized protein</fullName>
    </submittedName>
</protein>
<sequence length="444" mass="50781">MTQALEYEITHRYKGVDIGDAEFDRLIAAATWRTQPQFLRRGRVARHLLQEPASSKRDPEHRLTVAKLKGVGVYDPAALGKYRDRILGEFSDEPLPPTTRPLDSFATYPHMGIDSQGEYALVFGAVAPIGGIVHERALREYRNAKTLHERDIPTIIPLAVLEYKGLTFQGQPMGAAITLSSEAAPYRLAEVQYLAATQRGKNPEADAYYDQVITSLGIDGDPGSGTVRLQAVNILARQIGKLMRDFSLSGLYRYSPEWSNFEYHFQRKEVFLTDLDSVQELSALSPENQRLQILRDLGSLIYRLVAKFGTPSALDHYRLENLLSYDPLAETLLGYFHSDEVFENEIRAASRKLWNAFIPYLFLLKKHRAAIQTEWSSERRRSYKMDHDLFYILTIVLLYPLFEKSALSTKFAFELSQSDLLAKAERYLGERYEYLEYLLAFENK</sequence>
<accession>A0A450XAQ4</accession>
<dbReference type="AlphaFoldDB" id="A0A450XAQ4"/>
<evidence type="ECO:0000313" key="1">
    <source>
        <dbReference type="EMBL" id="VFK26270.1"/>
    </source>
</evidence>
<name>A0A450XAQ4_9GAMM</name>
<reference evidence="1" key="1">
    <citation type="submission" date="2019-02" db="EMBL/GenBank/DDBJ databases">
        <authorList>
            <person name="Gruber-Vodicka R. H."/>
            <person name="Seah K. B. B."/>
        </authorList>
    </citation>
    <scope>NUCLEOTIDE SEQUENCE</scope>
    <source>
        <strain evidence="1">BECK_BZ197</strain>
    </source>
</reference>
<proteinExistence type="predicted"/>
<dbReference type="EMBL" id="CAADFO010000019">
    <property type="protein sequence ID" value="VFK26270.1"/>
    <property type="molecule type" value="Genomic_DNA"/>
</dbReference>
<gene>
    <name evidence="1" type="ORF">BECKMB1821G_GA0114241_101946</name>
</gene>